<dbReference type="eggNOG" id="ENOG5031Y4U">
    <property type="taxonomic scope" value="Bacteria"/>
</dbReference>
<sequence length="237" mass="26074">MTKHRRTRNANPHDPPGPEGRRQRPVHADSPDECREFLEGLDELDADVIDGLVGRLRADRRERGPESGNNEWMDGPLDEWLDNIDHGRVDLDEETMATIAVGMHEVLAMRDALILSLIVDRAACDRDTLMTILSRPRTPPVSALVRDLMTAAFKDDDGPDMDRCQAGITMFSAMACLMPLSMTAQPFAAIAYILWWLGDCRAPVYALRSLAADEDCTLAAIVLGASERGLGPACSCT</sequence>
<evidence type="ECO:0000313" key="4">
    <source>
        <dbReference type="Proteomes" id="UP000029004"/>
    </source>
</evidence>
<protein>
    <recommendedName>
        <fullName evidence="5">DUF4192 domain-containing protein</fullName>
    </recommendedName>
</protein>
<dbReference type="OrthoDB" id="3243184at2"/>
<organism evidence="3 4">
    <name type="scientific">Bifidobacterium stellenboschense</name>
    <dbReference type="NCBI Taxonomy" id="762211"/>
    <lineage>
        <taxon>Bacteria</taxon>
        <taxon>Bacillati</taxon>
        <taxon>Actinomycetota</taxon>
        <taxon>Actinomycetes</taxon>
        <taxon>Bifidobacteriales</taxon>
        <taxon>Bifidobacteriaceae</taxon>
        <taxon>Bifidobacterium</taxon>
    </lineage>
</organism>
<dbReference type="RefSeq" id="WP_051923093.1">
    <property type="nucleotide sequence ID" value="NZ_JGZP01000031.1"/>
</dbReference>
<feature type="compositionally biased region" description="Basic and acidic residues" evidence="1">
    <location>
        <begin position="19"/>
        <end position="33"/>
    </location>
</feature>
<evidence type="ECO:0000256" key="2">
    <source>
        <dbReference type="SAM" id="Phobius"/>
    </source>
</evidence>
<keyword evidence="2" id="KW-0812">Transmembrane</keyword>
<feature type="transmembrane region" description="Helical" evidence="2">
    <location>
        <begin position="171"/>
        <end position="197"/>
    </location>
</feature>
<dbReference type="EMBL" id="JGZP01000031">
    <property type="protein sequence ID" value="KFI92094.1"/>
    <property type="molecule type" value="Genomic_DNA"/>
</dbReference>
<evidence type="ECO:0000256" key="1">
    <source>
        <dbReference type="SAM" id="MobiDB-lite"/>
    </source>
</evidence>
<dbReference type="AlphaFoldDB" id="A0A087D994"/>
<keyword evidence="2" id="KW-1133">Transmembrane helix</keyword>
<evidence type="ECO:0000313" key="3">
    <source>
        <dbReference type="EMBL" id="KFI92094.1"/>
    </source>
</evidence>
<accession>A0A087D994</accession>
<gene>
    <name evidence="3" type="ORF">BSTEL_2038</name>
</gene>
<name>A0A087D994_9BIFI</name>
<feature type="region of interest" description="Disordered" evidence="1">
    <location>
        <begin position="1"/>
        <end position="33"/>
    </location>
</feature>
<proteinExistence type="predicted"/>
<dbReference type="Proteomes" id="UP000029004">
    <property type="component" value="Unassembled WGS sequence"/>
</dbReference>
<reference evidence="3 4" key="1">
    <citation type="submission" date="2014-03" db="EMBL/GenBank/DDBJ databases">
        <title>Genomics of Bifidobacteria.</title>
        <authorList>
            <person name="Ventura M."/>
            <person name="Milani C."/>
            <person name="Lugli G.A."/>
        </authorList>
    </citation>
    <scope>NUCLEOTIDE SEQUENCE [LARGE SCALE GENOMIC DNA]</scope>
    <source>
        <strain evidence="3 4">DSM 23968</strain>
    </source>
</reference>
<keyword evidence="4" id="KW-1185">Reference proteome</keyword>
<keyword evidence="2" id="KW-0472">Membrane</keyword>
<evidence type="ECO:0008006" key="5">
    <source>
        <dbReference type="Google" id="ProtNLM"/>
    </source>
</evidence>
<comment type="caution">
    <text evidence="3">The sequence shown here is derived from an EMBL/GenBank/DDBJ whole genome shotgun (WGS) entry which is preliminary data.</text>
</comment>
<dbReference type="STRING" id="762211.BSTEL_2038"/>